<dbReference type="EMBL" id="PYAC01000001">
    <property type="protein sequence ID" value="RAO25269.1"/>
    <property type="molecule type" value="Genomic_DNA"/>
</dbReference>
<organism evidence="1 3">
    <name type="scientific">Micromonospora noduli</name>
    <dbReference type="NCBI Taxonomy" id="709876"/>
    <lineage>
        <taxon>Bacteria</taxon>
        <taxon>Bacillati</taxon>
        <taxon>Actinomycetota</taxon>
        <taxon>Actinomycetes</taxon>
        <taxon>Micromonosporales</taxon>
        <taxon>Micromonosporaceae</taxon>
        <taxon>Micromonospora</taxon>
    </lineage>
</organism>
<sequence>MNNAVDIQPRDTFTVVTKDGVAQVSFEGSHQSNAMSNGRMRALTGILRELEADDAVAAVVLHGGEGNSFAVGGDFHEVSHFSGGDEVDEWIDNITELYVASLEVTKPTVAAVEGYAIGIGLQLLLTCDYRVGADSSILRMPEFKVGIACNFGAFMLERSAGRSVMQNMLLSCDEWPAEPSLRDGLLHRVVPAAEVLPTALARAAAFADYNPAAVRNTKPQMNRDYIQGLHVLRDNAKRSHRAGFASGRPQREMRRIVGKA</sequence>
<evidence type="ECO:0000313" key="3">
    <source>
        <dbReference type="Proteomes" id="UP000248966"/>
    </source>
</evidence>
<dbReference type="InterPro" id="IPR029045">
    <property type="entry name" value="ClpP/crotonase-like_dom_sf"/>
</dbReference>
<dbReference type="Pfam" id="PF00378">
    <property type="entry name" value="ECH_1"/>
    <property type="match status" value="1"/>
</dbReference>
<dbReference type="PANTHER" id="PTHR11941:SF54">
    <property type="entry name" value="ENOYL-COA HYDRATASE, MITOCHONDRIAL"/>
    <property type="match status" value="1"/>
</dbReference>
<dbReference type="CDD" id="cd06558">
    <property type="entry name" value="crotonase-like"/>
    <property type="match status" value="1"/>
</dbReference>
<dbReference type="GO" id="GO:0006635">
    <property type="term" value="P:fatty acid beta-oxidation"/>
    <property type="evidence" value="ECO:0007669"/>
    <property type="project" value="TreeGrafter"/>
</dbReference>
<comment type="caution">
    <text evidence="1">The sequence shown here is derived from an EMBL/GenBank/DDBJ whole genome shotgun (WGS) entry which is preliminary data.</text>
</comment>
<reference evidence="3 4" key="1">
    <citation type="submission" date="2018-03" db="EMBL/GenBank/DDBJ databases">
        <title>Defining the species Micromonospora saelicesensis and Micromonospora noduli under the framework of genomics.</title>
        <authorList>
            <person name="Riesco R."/>
            <person name="Trujillo M.E."/>
        </authorList>
    </citation>
    <scope>NUCLEOTIDE SEQUENCE [LARGE SCALE GENOMIC DNA]</scope>
    <source>
        <strain evidence="1 3">LAH08</strain>
        <strain evidence="2 4">MED15</strain>
    </source>
</reference>
<dbReference type="GO" id="GO:0003824">
    <property type="term" value="F:catalytic activity"/>
    <property type="evidence" value="ECO:0007669"/>
    <property type="project" value="UniProtKB-ARBA"/>
</dbReference>
<dbReference type="Proteomes" id="UP000249045">
    <property type="component" value="Unassembled WGS sequence"/>
</dbReference>
<dbReference type="Gene3D" id="1.20.5.1610">
    <property type="match status" value="1"/>
</dbReference>
<keyword evidence="4" id="KW-1185">Reference proteome</keyword>
<dbReference type="Proteomes" id="UP000248966">
    <property type="component" value="Unassembled WGS sequence"/>
</dbReference>
<protein>
    <submittedName>
        <fullName evidence="1">Enoyl-CoA hydratase</fullName>
    </submittedName>
</protein>
<accession>A0A328N794</accession>
<evidence type="ECO:0000313" key="1">
    <source>
        <dbReference type="EMBL" id="RAO04274.1"/>
    </source>
</evidence>
<dbReference type="Gene3D" id="3.90.226.10">
    <property type="entry name" value="2-enoyl-CoA Hydratase, Chain A, domain 1"/>
    <property type="match status" value="1"/>
</dbReference>
<proteinExistence type="predicted"/>
<evidence type="ECO:0000313" key="2">
    <source>
        <dbReference type="EMBL" id="RAO25269.1"/>
    </source>
</evidence>
<gene>
    <name evidence="1" type="ORF">LAH08_01622</name>
    <name evidence="2" type="ORF">MED15_01032</name>
</gene>
<dbReference type="PANTHER" id="PTHR11941">
    <property type="entry name" value="ENOYL-COA HYDRATASE-RELATED"/>
    <property type="match status" value="1"/>
</dbReference>
<dbReference type="RefSeq" id="WP_112583130.1">
    <property type="nucleotide sequence ID" value="NZ_JBFAQI010000017.1"/>
</dbReference>
<dbReference type="AlphaFoldDB" id="A0A328N794"/>
<dbReference type="InterPro" id="IPR001753">
    <property type="entry name" value="Enoyl-CoA_hydra/iso"/>
</dbReference>
<evidence type="ECO:0000313" key="4">
    <source>
        <dbReference type="Proteomes" id="UP000249045"/>
    </source>
</evidence>
<dbReference type="EMBL" id="PYAA01000008">
    <property type="protein sequence ID" value="RAO04274.1"/>
    <property type="molecule type" value="Genomic_DNA"/>
</dbReference>
<dbReference type="SUPFAM" id="SSF52096">
    <property type="entry name" value="ClpP/crotonase"/>
    <property type="match status" value="1"/>
</dbReference>
<name>A0A328N794_9ACTN</name>